<evidence type="ECO:0000313" key="3">
    <source>
        <dbReference type="Proteomes" id="UP001596514"/>
    </source>
</evidence>
<evidence type="ECO:0000313" key="2">
    <source>
        <dbReference type="EMBL" id="MFC7600322.1"/>
    </source>
</evidence>
<proteinExistence type="predicted"/>
<organism evidence="2 3">
    <name type="scientific">Streptosporangium amethystogenes subsp. fukuiense</name>
    <dbReference type="NCBI Taxonomy" id="698418"/>
    <lineage>
        <taxon>Bacteria</taxon>
        <taxon>Bacillati</taxon>
        <taxon>Actinomycetota</taxon>
        <taxon>Actinomycetes</taxon>
        <taxon>Streptosporangiales</taxon>
        <taxon>Streptosporangiaceae</taxon>
        <taxon>Streptosporangium</taxon>
    </lineage>
</organism>
<keyword evidence="3" id="KW-1185">Reference proteome</keyword>
<dbReference type="RefSeq" id="WP_343964185.1">
    <property type="nucleotide sequence ID" value="NZ_BAAAGK010000022.1"/>
</dbReference>
<comment type="caution">
    <text evidence="2">The sequence shown here is derived from an EMBL/GenBank/DDBJ whole genome shotgun (WGS) entry which is preliminary data.</text>
</comment>
<reference evidence="3" key="1">
    <citation type="journal article" date="2019" name="Int. J. Syst. Evol. Microbiol.">
        <title>The Global Catalogue of Microorganisms (GCM) 10K type strain sequencing project: providing services to taxonomists for standard genome sequencing and annotation.</title>
        <authorList>
            <consortium name="The Broad Institute Genomics Platform"/>
            <consortium name="The Broad Institute Genome Sequencing Center for Infectious Disease"/>
            <person name="Wu L."/>
            <person name="Ma J."/>
        </authorList>
    </citation>
    <scope>NUCLEOTIDE SEQUENCE [LARGE SCALE GENOMIC DNA]</scope>
    <source>
        <strain evidence="3">JCM 10083</strain>
    </source>
</reference>
<feature type="region of interest" description="Disordered" evidence="1">
    <location>
        <begin position="93"/>
        <end position="122"/>
    </location>
</feature>
<protein>
    <submittedName>
        <fullName evidence="2">Uncharacterized protein</fullName>
    </submittedName>
</protein>
<gene>
    <name evidence="2" type="ORF">ACFQVD_09445</name>
</gene>
<dbReference type="EMBL" id="JBHTEE010000001">
    <property type="protein sequence ID" value="MFC7600322.1"/>
    <property type="molecule type" value="Genomic_DNA"/>
</dbReference>
<dbReference type="Proteomes" id="UP001596514">
    <property type="component" value="Unassembled WGS sequence"/>
</dbReference>
<accession>A0ABW2SW34</accession>
<evidence type="ECO:0000256" key="1">
    <source>
        <dbReference type="SAM" id="MobiDB-lite"/>
    </source>
</evidence>
<name>A0ABW2SW34_9ACTN</name>
<sequence>MTGSSTGAAGEAPKGVTPPMQAWWFGRLDGDVGLEGRRVPRHRVWRPFDRIYATYVRRTAVGSIGPGAQIANLAHLARKRRYKVQVVPLGPRLSRPALHPRSARRYGRASQEPFDALTATSG</sequence>